<keyword evidence="2" id="KW-1185">Reference proteome</keyword>
<proteinExistence type="predicted"/>
<sequence length="46" mass="4610">MIASIATKALGYESAGGGLEIRLSGMNLFTISVKAVLLIKTAGATA</sequence>
<dbReference type="STRING" id="1032488.HMPREF9371_2419"/>
<name>G4CLC8_9NEIS</name>
<dbReference type="HOGENOM" id="CLU_3186273_0_0_4"/>
<organism evidence="1 2">
    <name type="scientific">Neisseria shayeganii 871</name>
    <dbReference type="NCBI Taxonomy" id="1032488"/>
    <lineage>
        <taxon>Bacteria</taxon>
        <taxon>Pseudomonadati</taxon>
        <taxon>Pseudomonadota</taxon>
        <taxon>Betaproteobacteria</taxon>
        <taxon>Neisseriales</taxon>
        <taxon>Neisseriaceae</taxon>
        <taxon>Neisseria</taxon>
    </lineage>
</organism>
<protein>
    <submittedName>
        <fullName evidence="1">Uncharacterized protein</fullName>
    </submittedName>
</protein>
<gene>
    <name evidence="1" type="ORF">HMPREF9371_2419</name>
</gene>
<comment type="caution">
    <text evidence="1">The sequence shown here is derived from an EMBL/GenBank/DDBJ whole genome shotgun (WGS) entry which is preliminary data.</text>
</comment>
<dbReference type="AlphaFoldDB" id="G4CLC8"/>
<dbReference type="EMBL" id="AGAY01000085">
    <property type="protein sequence ID" value="EGY51358.1"/>
    <property type="molecule type" value="Genomic_DNA"/>
</dbReference>
<dbReference type="Proteomes" id="UP000003019">
    <property type="component" value="Unassembled WGS sequence"/>
</dbReference>
<evidence type="ECO:0000313" key="2">
    <source>
        <dbReference type="Proteomes" id="UP000003019"/>
    </source>
</evidence>
<reference evidence="1 2" key="1">
    <citation type="submission" date="2011-05" db="EMBL/GenBank/DDBJ databases">
        <authorList>
            <person name="Muzny D."/>
            <person name="Qin X."/>
            <person name="Deng J."/>
            <person name="Jiang H."/>
            <person name="Liu Y."/>
            <person name="Qu J."/>
            <person name="Song X.-Z."/>
            <person name="Zhang L."/>
            <person name="Thornton R."/>
            <person name="Coyle M."/>
            <person name="Francisco L."/>
            <person name="Jackson L."/>
            <person name="Javaid M."/>
            <person name="Korchina V."/>
            <person name="Kovar C."/>
            <person name="Mata R."/>
            <person name="Mathew T."/>
            <person name="Ngo R."/>
            <person name="Nguyen L."/>
            <person name="Nguyen N."/>
            <person name="Okwuonu G."/>
            <person name="Ongeri F."/>
            <person name="Pham C."/>
            <person name="Simmons D."/>
            <person name="Wilczek-Boney K."/>
            <person name="Hale W."/>
            <person name="Jakkamsetti A."/>
            <person name="Pham P."/>
            <person name="Ruth R."/>
            <person name="San Lucas F."/>
            <person name="Warren J."/>
            <person name="Zhang J."/>
            <person name="Zhao Z."/>
            <person name="Zhou C."/>
            <person name="Zhu D."/>
            <person name="Lee S."/>
            <person name="Bess C."/>
            <person name="Blankenburg K."/>
            <person name="Forbes L."/>
            <person name="Fu Q."/>
            <person name="Gubbala S."/>
            <person name="Hirani K."/>
            <person name="Jayaseelan J.C."/>
            <person name="Lara F."/>
            <person name="Munidasa M."/>
            <person name="Palculict T."/>
            <person name="Patil S."/>
            <person name="Pu L.-L."/>
            <person name="Saada N."/>
            <person name="Tang L."/>
            <person name="Weissenberger G."/>
            <person name="Zhu Y."/>
            <person name="Hemphill L."/>
            <person name="Shang Y."/>
            <person name="Youmans B."/>
            <person name="Ayvaz T."/>
            <person name="Ross M."/>
            <person name="Santibanez J."/>
            <person name="Aqrawi P."/>
            <person name="Gross S."/>
            <person name="Joshi V."/>
            <person name="Fowler G."/>
            <person name="Nazareth L."/>
            <person name="Reid J."/>
            <person name="Worley K."/>
            <person name="Petrosino J."/>
            <person name="Highlander S."/>
            <person name="Gibbs R."/>
        </authorList>
    </citation>
    <scope>NUCLEOTIDE SEQUENCE [LARGE SCALE GENOMIC DNA]</scope>
    <source>
        <strain evidence="1 2">871</strain>
    </source>
</reference>
<accession>G4CLC8</accession>
<evidence type="ECO:0000313" key="1">
    <source>
        <dbReference type="EMBL" id="EGY51358.1"/>
    </source>
</evidence>